<evidence type="ECO:0000259" key="1">
    <source>
        <dbReference type="Pfam" id="PF01345"/>
    </source>
</evidence>
<proteinExistence type="predicted"/>
<name>A0AAE3AJV9_9FIRM</name>
<accession>A0AAE3AJV9</accession>
<gene>
    <name evidence="2" type="ORF">LKD31_00310</name>
</gene>
<keyword evidence="3" id="KW-1185">Reference proteome</keyword>
<dbReference type="InterPro" id="IPR047589">
    <property type="entry name" value="DUF11_rpt"/>
</dbReference>
<dbReference type="Proteomes" id="UP001199424">
    <property type="component" value="Unassembled WGS sequence"/>
</dbReference>
<comment type="caution">
    <text evidence="2">The sequence shown here is derived from an EMBL/GenBank/DDBJ whole genome shotgun (WGS) entry which is preliminary data.</text>
</comment>
<dbReference type="InterPro" id="IPR001434">
    <property type="entry name" value="OmcB-like_DUF11"/>
</dbReference>
<dbReference type="NCBIfam" id="TIGR01451">
    <property type="entry name" value="B_ant_repeat"/>
    <property type="match status" value="1"/>
</dbReference>
<sequence length="281" mass="29399">MASFTNFATLSYNGGTTNSNTVTGELLEALTVTKTAVVKNYAANDKITYIISIVNSGAQPVTNLTVTDNLGAYEFNSGTVYPLAYVPNSVRYYVNGVLQTAPTATPEPPLVITVPNVPANGSIMLVYEAEVTAYAPLGTDGSITNTANVTDGNLEVSASETVSTEDRAVLTISKALCPAVVTGNGQITYTFVIENTGNTEASEAERIVLTDTFDPILKNIAVTFNGTAWTAGTQYTYGETTGVFATLPGQITVPAAQYTQNENGTWATTPGTAEVVITGTV</sequence>
<dbReference type="AlphaFoldDB" id="A0AAE3AJV9"/>
<dbReference type="EMBL" id="JAJEQC010000001">
    <property type="protein sequence ID" value="MCC2135463.1"/>
    <property type="molecule type" value="Genomic_DNA"/>
</dbReference>
<evidence type="ECO:0000313" key="3">
    <source>
        <dbReference type="Proteomes" id="UP001199424"/>
    </source>
</evidence>
<evidence type="ECO:0000313" key="2">
    <source>
        <dbReference type="EMBL" id="MCC2135463.1"/>
    </source>
</evidence>
<feature type="domain" description="DUF11" evidence="1">
    <location>
        <begin position="30"/>
        <end position="153"/>
    </location>
</feature>
<protein>
    <submittedName>
        <fullName evidence="2">DUF11 domain-containing protein</fullName>
    </submittedName>
</protein>
<dbReference type="Pfam" id="PF01345">
    <property type="entry name" value="DUF11"/>
    <property type="match status" value="1"/>
</dbReference>
<organism evidence="2 3">
    <name type="scientific">Hominenteromicrobium mulieris</name>
    <dbReference type="NCBI Taxonomy" id="2885357"/>
    <lineage>
        <taxon>Bacteria</taxon>
        <taxon>Bacillati</taxon>
        <taxon>Bacillota</taxon>
        <taxon>Clostridia</taxon>
        <taxon>Eubacteriales</taxon>
        <taxon>Oscillospiraceae</taxon>
        <taxon>Hominenteromicrobium</taxon>
    </lineage>
</organism>
<reference evidence="2" key="1">
    <citation type="submission" date="2021-10" db="EMBL/GenBank/DDBJ databases">
        <title>Anaerobic single-cell dispensing facilitates the cultivation of human gut bacteria.</title>
        <authorList>
            <person name="Afrizal A."/>
        </authorList>
    </citation>
    <scope>NUCLEOTIDE SEQUENCE</scope>
    <source>
        <strain evidence="2">CLA-AA-H250</strain>
    </source>
</reference>
<dbReference type="RefSeq" id="WP_308448123.1">
    <property type="nucleotide sequence ID" value="NZ_JAJEQC010000001.1"/>
</dbReference>